<dbReference type="AlphaFoldDB" id="A0A0A7EII7"/>
<protein>
    <recommendedName>
        <fullName evidence="1">YqcC-like domain-containing protein</fullName>
    </recommendedName>
</protein>
<dbReference type="GO" id="GO:0044010">
    <property type="term" value="P:single-species biofilm formation"/>
    <property type="evidence" value="ECO:0007669"/>
    <property type="project" value="TreeGrafter"/>
</dbReference>
<evidence type="ECO:0000259" key="1">
    <source>
        <dbReference type="Pfam" id="PF04287"/>
    </source>
</evidence>
<dbReference type="RefSeq" id="WP_038642014.1">
    <property type="nucleotide sequence ID" value="NZ_CP009888.1"/>
</dbReference>
<organism evidence="2 3">
    <name type="scientific">Pseudoalteromonas piratica</name>
    <dbReference type="NCBI Taxonomy" id="1348114"/>
    <lineage>
        <taxon>Bacteria</taxon>
        <taxon>Pseudomonadati</taxon>
        <taxon>Pseudomonadota</taxon>
        <taxon>Gammaproteobacteria</taxon>
        <taxon>Alteromonadales</taxon>
        <taxon>Pseudoalteromonadaceae</taxon>
        <taxon>Pseudoalteromonas</taxon>
    </lineage>
</organism>
<dbReference type="Pfam" id="PF04287">
    <property type="entry name" value="DUF446"/>
    <property type="match status" value="1"/>
</dbReference>
<dbReference type="PANTHER" id="PTHR39586">
    <property type="entry name" value="CYTOPLASMIC PROTEIN-RELATED"/>
    <property type="match status" value="1"/>
</dbReference>
<name>A0A0A7EII7_9GAMM</name>
<dbReference type="HOGENOM" id="CLU_130358_0_0_6"/>
<evidence type="ECO:0000313" key="3">
    <source>
        <dbReference type="Proteomes" id="UP000030341"/>
    </source>
</evidence>
<evidence type="ECO:0000313" key="2">
    <source>
        <dbReference type="EMBL" id="AIY65782.1"/>
    </source>
</evidence>
<keyword evidence="3" id="KW-1185">Reference proteome</keyword>
<dbReference type="STRING" id="1348114.OM33_11985"/>
<dbReference type="Proteomes" id="UP000030341">
    <property type="component" value="Chromosome 1"/>
</dbReference>
<dbReference type="PIRSF" id="PIRSF006257">
    <property type="entry name" value="UCP006257"/>
    <property type="match status" value="1"/>
</dbReference>
<accession>A0A0A7EII7</accession>
<proteinExistence type="predicted"/>
<feature type="domain" description="YqcC-like" evidence="1">
    <location>
        <begin position="2"/>
        <end position="93"/>
    </location>
</feature>
<dbReference type="InterPro" id="IPR036814">
    <property type="entry name" value="YqcC-like_sf"/>
</dbReference>
<dbReference type="SUPFAM" id="SSF158452">
    <property type="entry name" value="YqcC-like"/>
    <property type="match status" value="1"/>
</dbReference>
<gene>
    <name evidence="2" type="ORF">OM33_11985</name>
</gene>
<dbReference type="OrthoDB" id="8794567at2"/>
<dbReference type="PANTHER" id="PTHR39586:SF1">
    <property type="entry name" value="CYTOPLASMIC PROTEIN"/>
    <property type="match status" value="1"/>
</dbReference>
<reference evidence="2 3" key="1">
    <citation type="submission" date="2014-11" db="EMBL/GenBank/DDBJ databases">
        <title>Complete Genome Sequence of Pseudoalteromonas sp. Strain OCN003 Isolated from Kaneohe Bay, Oahu, Hawaii.</title>
        <authorList>
            <person name="Beurmann S."/>
            <person name="Videau P."/>
            <person name="Ushijima B."/>
            <person name="Smith A.M."/>
            <person name="Aeby G.S."/>
            <person name="Callahan S.M."/>
            <person name="Belcaid M."/>
        </authorList>
    </citation>
    <scope>NUCLEOTIDE SEQUENCE [LARGE SCALE GENOMIC DNA]</scope>
    <source>
        <strain evidence="2 3">OCN003</strain>
    </source>
</reference>
<dbReference type="Gene3D" id="1.20.1440.40">
    <property type="entry name" value="YqcC-like"/>
    <property type="match status" value="1"/>
</dbReference>
<sequence>MIAALLIELEATMKASGLWAKNPPKAEAFMSAAPFCYDTMPFENWLQYVFIERVQQLLASNQALPTGASISPMAEQMIPKHAAVISIIKKIDKAMS</sequence>
<dbReference type="InterPro" id="IPR007384">
    <property type="entry name" value="UCP006257"/>
</dbReference>
<dbReference type="InterPro" id="IPR023376">
    <property type="entry name" value="YqcC-like_dom"/>
</dbReference>
<dbReference type="KEGG" id="pseo:OM33_11985"/>
<dbReference type="EMBL" id="CP009888">
    <property type="protein sequence ID" value="AIY65782.1"/>
    <property type="molecule type" value="Genomic_DNA"/>
</dbReference>
<dbReference type="eggNOG" id="COG3098">
    <property type="taxonomic scope" value="Bacteria"/>
</dbReference>